<evidence type="ECO:0000313" key="3">
    <source>
        <dbReference type="Proteomes" id="UP001183585"/>
    </source>
</evidence>
<keyword evidence="3" id="KW-1185">Reference proteome</keyword>
<dbReference type="InterPro" id="IPR027056">
    <property type="entry name" value="Gluconate_2DH_su3"/>
</dbReference>
<feature type="region of interest" description="Disordered" evidence="1">
    <location>
        <begin position="43"/>
        <end position="84"/>
    </location>
</feature>
<feature type="region of interest" description="Disordered" evidence="1">
    <location>
        <begin position="1"/>
        <end position="25"/>
    </location>
</feature>
<feature type="compositionally biased region" description="Basic and acidic residues" evidence="1">
    <location>
        <begin position="316"/>
        <end position="325"/>
    </location>
</feature>
<accession>A0ABU2CI74</accession>
<evidence type="ECO:0000256" key="1">
    <source>
        <dbReference type="SAM" id="MobiDB-lite"/>
    </source>
</evidence>
<feature type="region of interest" description="Disordered" evidence="1">
    <location>
        <begin position="222"/>
        <end position="255"/>
    </location>
</feature>
<name>A0ABU2CI74_9MICO</name>
<dbReference type="InterPro" id="IPR006311">
    <property type="entry name" value="TAT_signal"/>
</dbReference>
<gene>
    <name evidence="2" type="ORF">J2S48_000546</name>
</gene>
<dbReference type="PROSITE" id="PS51318">
    <property type="entry name" value="TAT"/>
    <property type="match status" value="1"/>
</dbReference>
<dbReference type="GO" id="GO:0033717">
    <property type="term" value="F:gluconate 2-dehydrogenase (acceptor) activity"/>
    <property type="evidence" value="ECO:0007669"/>
    <property type="project" value="UniProtKB-EC"/>
</dbReference>
<organism evidence="2 3">
    <name type="scientific">Promicromonospora iranensis</name>
    <dbReference type="NCBI Taxonomy" id="1105144"/>
    <lineage>
        <taxon>Bacteria</taxon>
        <taxon>Bacillati</taxon>
        <taxon>Actinomycetota</taxon>
        <taxon>Actinomycetes</taxon>
        <taxon>Micrococcales</taxon>
        <taxon>Promicromonosporaceae</taxon>
        <taxon>Promicromonospora</taxon>
    </lineage>
</organism>
<sequence length="356" mass="38045">MTADESTTDRPGRDASRDPGPVVTRRSVLKSLSMIGGAGLVGGATLAGCTPDATGPAGAAGTATTDERVHQPERSPLPPDEAPDSLRFFTEQEARLLEAMLARLVPGDDRDPGAVQMGVATYIDGKLADHDPYAEPTYTHGPFASTYEEAPSEVEEGAVPIAERQLYRYGHQGRRPPQETYRLGLGALDRYAQTRYGRFFADLGPERQDEILVVLDDHGQRSEAADQVTGSAAEGSDDGAETSTSDDGAETSTSDDVLDQAEEVFGEVDPGGFFSMVRTDTIEGMFADPAYGGNKDLAGWRLVGWPAAQRSYSPEEMLRGTDKQPRSMHGLPVMNPDRPGGGRGALERPHDHVGKG</sequence>
<feature type="compositionally biased region" description="Polar residues" evidence="1">
    <location>
        <begin position="241"/>
        <end position="255"/>
    </location>
</feature>
<feature type="compositionally biased region" description="Low complexity" evidence="1">
    <location>
        <begin position="43"/>
        <end position="64"/>
    </location>
</feature>
<feature type="compositionally biased region" description="Basic and acidic residues" evidence="1">
    <location>
        <begin position="345"/>
        <end position="356"/>
    </location>
</feature>
<reference evidence="2 3" key="1">
    <citation type="submission" date="2023-07" db="EMBL/GenBank/DDBJ databases">
        <title>Sequencing the genomes of 1000 actinobacteria strains.</title>
        <authorList>
            <person name="Klenk H.-P."/>
        </authorList>
    </citation>
    <scope>NUCLEOTIDE SEQUENCE [LARGE SCALE GENOMIC DNA]</scope>
    <source>
        <strain evidence="2 3">DSM 45554</strain>
    </source>
</reference>
<protein>
    <submittedName>
        <fullName evidence="2">Gluconate 2-dehydrogenase gamma chain</fullName>
        <ecNumber evidence="2">1.1.99.3</ecNumber>
    </submittedName>
</protein>
<dbReference type="EC" id="1.1.99.3" evidence="2"/>
<keyword evidence="2" id="KW-0560">Oxidoreductase</keyword>
<dbReference type="Proteomes" id="UP001183585">
    <property type="component" value="Unassembled WGS sequence"/>
</dbReference>
<evidence type="ECO:0000313" key="2">
    <source>
        <dbReference type="EMBL" id="MDR7381031.1"/>
    </source>
</evidence>
<proteinExistence type="predicted"/>
<dbReference type="RefSeq" id="WP_274997618.1">
    <property type="nucleotide sequence ID" value="NZ_JAJQQP010000017.1"/>
</dbReference>
<comment type="caution">
    <text evidence="2">The sequence shown here is derived from an EMBL/GenBank/DDBJ whole genome shotgun (WGS) entry which is preliminary data.</text>
</comment>
<feature type="region of interest" description="Disordered" evidence="1">
    <location>
        <begin position="312"/>
        <end position="356"/>
    </location>
</feature>
<feature type="compositionally biased region" description="Basic and acidic residues" evidence="1">
    <location>
        <begin position="7"/>
        <end position="17"/>
    </location>
</feature>
<dbReference type="Pfam" id="PF13618">
    <property type="entry name" value="Gluconate_2-dh3"/>
    <property type="match status" value="1"/>
</dbReference>
<dbReference type="EMBL" id="JAVDYE010000001">
    <property type="protein sequence ID" value="MDR7381031.1"/>
    <property type="molecule type" value="Genomic_DNA"/>
</dbReference>